<protein>
    <recommendedName>
        <fullName evidence="10">Diadenylate cyclase</fullName>
        <shortName evidence="10">DAC</shortName>
        <ecNumber evidence="10">2.7.7.85</ecNumber>
    </recommendedName>
    <alternativeName>
        <fullName evidence="10">Cyclic-di-AMP synthase</fullName>
        <shortName evidence="10">c-di-AMP synthase</shortName>
    </alternativeName>
</protein>
<name>A0A1F6GBR4_9PROT</name>
<comment type="caution">
    <text evidence="12">The sequence shown here is derived from an EMBL/GenBank/DDBJ whole genome shotgun (WGS) entry which is preliminary data.</text>
</comment>
<evidence type="ECO:0000256" key="7">
    <source>
        <dbReference type="ARBA" id="ARBA00022840"/>
    </source>
</evidence>
<dbReference type="HAMAP" id="MF_01499">
    <property type="entry name" value="DacA"/>
    <property type="match status" value="1"/>
</dbReference>
<comment type="catalytic activity">
    <reaction evidence="1 10">
        <text>2 ATP = 3',3'-c-di-AMP + 2 diphosphate</text>
        <dbReference type="Rhea" id="RHEA:35655"/>
        <dbReference type="ChEBI" id="CHEBI:30616"/>
        <dbReference type="ChEBI" id="CHEBI:33019"/>
        <dbReference type="ChEBI" id="CHEBI:71500"/>
        <dbReference type="EC" id="2.7.7.85"/>
    </reaction>
</comment>
<evidence type="ECO:0000313" key="13">
    <source>
        <dbReference type="Proteomes" id="UP000178449"/>
    </source>
</evidence>
<evidence type="ECO:0000256" key="6">
    <source>
        <dbReference type="ARBA" id="ARBA00022741"/>
    </source>
</evidence>
<keyword evidence="9 10" id="KW-0472">Membrane</keyword>
<dbReference type="GO" id="GO:0004016">
    <property type="term" value="F:adenylate cyclase activity"/>
    <property type="evidence" value="ECO:0007669"/>
    <property type="project" value="UniProtKB-UniRule"/>
</dbReference>
<dbReference type="Pfam" id="PF02457">
    <property type="entry name" value="DAC"/>
    <property type="match status" value="1"/>
</dbReference>
<dbReference type="PANTHER" id="PTHR34185">
    <property type="entry name" value="DIADENYLATE CYCLASE"/>
    <property type="match status" value="1"/>
</dbReference>
<dbReference type="GO" id="GO:0106408">
    <property type="term" value="F:diadenylate cyclase activity"/>
    <property type="evidence" value="ECO:0007669"/>
    <property type="project" value="UniProtKB-EC"/>
</dbReference>
<keyword evidence="7 10" id="KW-0067">ATP-binding</keyword>
<dbReference type="InterPro" id="IPR050338">
    <property type="entry name" value="DisA"/>
</dbReference>
<evidence type="ECO:0000256" key="9">
    <source>
        <dbReference type="ARBA" id="ARBA00023136"/>
    </source>
</evidence>
<evidence type="ECO:0000256" key="2">
    <source>
        <dbReference type="ARBA" id="ARBA00022475"/>
    </source>
</evidence>
<dbReference type="Gene3D" id="3.40.1700.10">
    <property type="entry name" value="DNA integrity scanning protein, DisA, N-terminal domain"/>
    <property type="match status" value="1"/>
</dbReference>
<evidence type="ECO:0000256" key="3">
    <source>
        <dbReference type="ARBA" id="ARBA00022679"/>
    </source>
</evidence>
<dbReference type="InterPro" id="IPR014046">
    <property type="entry name" value="C-di-AMP_synthase"/>
</dbReference>
<reference evidence="12 13" key="1">
    <citation type="journal article" date="2016" name="Nat. Commun.">
        <title>Thousands of microbial genomes shed light on interconnected biogeochemical processes in an aquifer system.</title>
        <authorList>
            <person name="Anantharaman K."/>
            <person name="Brown C.T."/>
            <person name="Hug L.A."/>
            <person name="Sharon I."/>
            <person name="Castelle C.J."/>
            <person name="Probst A.J."/>
            <person name="Thomas B.C."/>
            <person name="Singh A."/>
            <person name="Wilkins M.J."/>
            <person name="Karaoz U."/>
            <person name="Brodie E.L."/>
            <person name="Williams K.H."/>
            <person name="Hubbard S.S."/>
            <person name="Banfield J.F."/>
        </authorList>
    </citation>
    <scope>NUCLEOTIDE SEQUENCE [LARGE SCALE GENOMIC DNA]</scope>
</reference>
<dbReference type="EC" id="2.7.7.85" evidence="10"/>
<evidence type="ECO:0000256" key="1">
    <source>
        <dbReference type="ARBA" id="ARBA00000877"/>
    </source>
</evidence>
<feature type="transmembrane region" description="Helical" evidence="10">
    <location>
        <begin position="63"/>
        <end position="83"/>
    </location>
</feature>
<dbReference type="GO" id="GO:0006171">
    <property type="term" value="P:cAMP biosynthetic process"/>
    <property type="evidence" value="ECO:0007669"/>
    <property type="project" value="InterPro"/>
</dbReference>
<keyword evidence="8 10" id="KW-1133">Transmembrane helix</keyword>
<keyword evidence="5 10" id="KW-0548">Nucleotidyltransferase</keyword>
<dbReference type="PANTHER" id="PTHR34185:SF1">
    <property type="entry name" value="DIADENYLATE CYCLASE"/>
    <property type="match status" value="1"/>
</dbReference>
<dbReference type="STRING" id="1817772.A2527_06895"/>
<keyword evidence="4 10" id="KW-0812">Transmembrane</keyword>
<dbReference type="GO" id="GO:0005524">
    <property type="term" value="F:ATP binding"/>
    <property type="evidence" value="ECO:0007669"/>
    <property type="project" value="UniProtKB-UniRule"/>
</dbReference>
<sequence length="260" mass="28645">MSDFFFALRWQDLVDVGILAAIIYSFILMLQGTRTLQIVLGFLLVGVIYYLTDFFGLDGLHWVLKNLFSSIVVVIIVLFQADIRKALAQIGVRSFLWNSAPRQAVGLIDKLVKVCSYFSKLKIGALIILEKDIGLAEFYTSGTKLNADFSPKLLATLFNTHGPLHDGAVIIDQRQRISYAGCILPLSNQEDLAGNLGTRHRAALGLSEVSDAVILVVSEERGVTSIAHRGKLIHGGGESELRQKLAELYTDSKARLEVDP</sequence>
<organism evidence="12 13">
    <name type="scientific">Candidatus Lambdaproteobacteria bacterium RIFOXYD2_FULL_50_16</name>
    <dbReference type="NCBI Taxonomy" id="1817772"/>
    <lineage>
        <taxon>Bacteria</taxon>
        <taxon>Pseudomonadati</taxon>
        <taxon>Pseudomonadota</taxon>
        <taxon>Candidatus Lambdaproteobacteria</taxon>
    </lineage>
</organism>
<dbReference type="InterPro" id="IPR036888">
    <property type="entry name" value="DNA_integrity_DisA_N_sf"/>
</dbReference>
<proteinExistence type="inferred from homology"/>
<comment type="subunit">
    <text evidence="10">Probably a homodimer.</text>
</comment>
<evidence type="ECO:0000256" key="4">
    <source>
        <dbReference type="ARBA" id="ARBA00022692"/>
    </source>
</evidence>
<dbReference type="NCBIfam" id="TIGR00159">
    <property type="entry name" value="diadenylate cyclase CdaA"/>
    <property type="match status" value="1"/>
</dbReference>
<feature type="transmembrane region" description="Helical" evidence="10">
    <location>
        <begin position="38"/>
        <end position="57"/>
    </location>
</feature>
<dbReference type="InterPro" id="IPR034701">
    <property type="entry name" value="CdaA"/>
</dbReference>
<keyword evidence="2 10" id="KW-1003">Cell membrane</keyword>
<dbReference type="PROSITE" id="PS51794">
    <property type="entry name" value="DAC"/>
    <property type="match status" value="1"/>
</dbReference>
<dbReference type="SUPFAM" id="SSF143597">
    <property type="entry name" value="YojJ-like"/>
    <property type="match status" value="1"/>
</dbReference>
<comment type="caution">
    <text evidence="10">Lacks conserved residue(s) required for the propagation of feature annotation.</text>
</comment>
<dbReference type="InterPro" id="IPR003390">
    <property type="entry name" value="DNA_integrity_scan_DisA_N"/>
</dbReference>
<dbReference type="Proteomes" id="UP000178449">
    <property type="component" value="Unassembled WGS sequence"/>
</dbReference>
<accession>A0A1F6GBR4</accession>
<evidence type="ECO:0000313" key="12">
    <source>
        <dbReference type="EMBL" id="OGG95550.1"/>
    </source>
</evidence>
<dbReference type="EMBL" id="MFNE01000020">
    <property type="protein sequence ID" value="OGG95550.1"/>
    <property type="molecule type" value="Genomic_DNA"/>
</dbReference>
<evidence type="ECO:0000256" key="5">
    <source>
        <dbReference type="ARBA" id="ARBA00022695"/>
    </source>
</evidence>
<comment type="function">
    <text evidence="10">Catalyzes the condensation of 2 ATP molecules into cyclic di-AMP (c-di-AMP), a second messenger used to regulate differing processes in different bacteria.</text>
</comment>
<evidence type="ECO:0000256" key="8">
    <source>
        <dbReference type="ARBA" id="ARBA00022989"/>
    </source>
</evidence>
<dbReference type="PIRSF" id="PIRSF004793">
    <property type="entry name" value="UCP004793"/>
    <property type="match status" value="1"/>
</dbReference>
<comment type="similarity">
    <text evidence="10">Belongs to the adenylate cyclase family. DacA/CdaA subfamily.</text>
</comment>
<keyword evidence="6 10" id="KW-0547">Nucleotide-binding</keyword>
<evidence type="ECO:0000256" key="10">
    <source>
        <dbReference type="HAMAP-Rule" id="MF_01499"/>
    </source>
</evidence>
<dbReference type="AlphaFoldDB" id="A0A1F6GBR4"/>
<gene>
    <name evidence="10" type="primary">dacA</name>
    <name evidence="12" type="ORF">A2527_06895</name>
</gene>
<feature type="domain" description="DAC" evidence="11">
    <location>
        <begin position="80"/>
        <end position="240"/>
    </location>
</feature>
<feature type="transmembrane region" description="Helical" evidence="10">
    <location>
        <begin position="13"/>
        <end position="31"/>
    </location>
</feature>
<keyword evidence="3 10" id="KW-0808">Transferase</keyword>
<evidence type="ECO:0000259" key="11">
    <source>
        <dbReference type="PROSITE" id="PS51794"/>
    </source>
</evidence>